<reference evidence="2 3" key="1">
    <citation type="submission" date="2018-06" db="EMBL/GenBank/DDBJ databases">
        <authorList>
            <person name="Ashton P.M."/>
            <person name="Dallman T."/>
            <person name="Nair S."/>
            <person name="De Pinna E."/>
            <person name="Peters T."/>
            <person name="Grant K."/>
        </authorList>
    </citation>
    <scope>NUCLEOTIDE SEQUENCE [LARGE SCALE GENOMIC DNA]</scope>
    <source>
        <strain evidence="2 3">275803</strain>
    </source>
</reference>
<dbReference type="InterPro" id="IPR002789">
    <property type="entry name" value="HerA_central"/>
</dbReference>
<organism evidence="2 3">
    <name type="scientific">Salmonella enterica subsp. salamae</name>
    <dbReference type="NCBI Taxonomy" id="59202"/>
    <lineage>
        <taxon>Bacteria</taxon>
        <taxon>Pseudomonadati</taxon>
        <taxon>Pseudomonadota</taxon>
        <taxon>Gammaproteobacteria</taxon>
        <taxon>Enterobacterales</taxon>
        <taxon>Enterobacteriaceae</taxon>
        <taxon>Salmonella</taxon>
    </lineage>
</organism>
<dbReference type="PANTHER" id="PTHR42957:SF1">
    <property type="entry name" value="HELICASE MJ1565-RELATED"/>
    <property type="match status" value="1"/>
</dbReference>
<name>A0A5Y3MLL5_SALER</name>
<feature type="domain" description="Helicase HerA central" evidence="1">
    <location>
        <begin position="207"/>
        <end position="345"/>
    </location>
</feature>
<evidence type="ECO:0000313" key="2">
    <source>
        <dbReference type="EMBL" id="ECI4008114.1"/>
    </source>
</evidence>
<dbReference type="Proteomes" id="UP000839598">
    <property type="component" value="Unassembled WGS sequence"/>
</dbReference>
<dbReference type="InterPro" id="IPR027417">
    <property type="entry name" value="P-loop_NTPase"/>
</dbReference>
<protein>
    <submittedName>
        <fullName evidence="2">ATPase</fullName>
    </submittedName>
</protein>
<evidence type="ECO:0000313" key="3">
    <source>
        <dbReference type="Proteomes" id="UP000839598"/>
    </source>
</evidence>
<dbReference type="Pfam" id="PF01935">
    <property type="entry name" value="DUF87"/>
    <property type="match status" value="1"/>
</dbReference>
<gene>
    <name evidence="2" type="ORF">DN310_01870</name>
</gene>
<comment type="caution">
    <text evidence="2">The sequence shown here is derived from an EMBL/GenBank/DDBJ whole genome shotgun (WGS) entry which is preliminary data.</text>
</comment>
<accession>A0A5Y3MLL5</accession>
<evidence type="ECO:0000259" key="1">
    <source>
        <dbReference type="Pfam" id="PF01935"/>
    </source>
</evidence>
<dbReference type="SUPFAM" id="SSF52540">
    <property type="entry name" value="P-loop containing nucleoside triphosphate hydrolases"/>
    <property type="match status" value="1"/>
</dbReference>
<proteinExistence type="predicted"/>
<dbReference type="AlphaFoldDB" id="A0A5Y3MLL5"/>
<dbReference type="Gene3D" id="3.40.50.300">
    <property type="entry name" value="P-loop containing nucleotide triphosphate hydrolases"/>
    <property type="match status" value="2"/>
</dbReference>
<sequence length="693" mass="79381">MLENKIKEIMNIDIFKEGRKDELFVGRPFYLDYENAQILVSDAWKHKVKGIPQGAFLLAFYDGEDDVQEAILLRALTPSKLPTDNDVVSSMIEYYKEGTDISGLAGSSNKSKLDDFTRYEFSFSGLQCRVLGSFYKINHQVKNNAGLSYKTTVEFGADIENFYSANNYSVYKATDDVLKKIVNQRDDSIIAGNENEFKIGYVRYSSSRRFQSNLEHVDVYISPKDFLGKRTALFGMTRTGKSNTVKKIIEATAEISGKSPHKGILNKSTELPVFTNEGAPQYPVGQLIFDINGEYANANLQDEGTAIFELYQNNVDRYSIEDKTDKGFKVLKVNFFNELQAGFKLITIGLNEQSSNYIKSFCTIDLSEPDGYRKNHQERTSDENHAAIAYDKKIAIYKCCLHQAGFQPPSDNYILKFMGDTNTINKIIPDLKPHSGLTLEQASLWFSTIFEAMEDDSHREKFETYRKNKEKDFFDEDMKALLVFLTRKSAPGKQATYGGFRLLRPFKQLHTPLSKTSFEVEILKSLRGGRIVIIDLSQGDENIRNLYSEKITRKIFEDSMDRFTKTIPNNHIQFYFEEAHNLFPKKEDKNLSDIYNRLAKEGAKLNLGMLYATQEVSSISSNILKNTQNWFIAHLNNEDELKELRKYYDFSDFINSLLKFSSGNDKGFVRMKTYTNPFVVPVQIDKFLATKEA</sequence>
<dbReference type="PANTHER" id="PTHR42957">
    <property type="entry name" value="HELICASE MJ1565-RELATED"/>
    <property type="match status" value="1"/>
</dbReference>
<dbReference type="EMBL" id="AAIVAV010000001">
    <property type="protein sequence ID" value="ECI4008114.1"/>
    <property type="molecule type" value="Genomic_DNA"/>
</dbReference>
<dbReference type="InterPro" id="IPR008571">
    <property type="entry name" value="HerA-like"/>
</dbReference>